<proteinExistence type="predicted"/>
<dbReference type="GO" id="GO:0005634">
    <property type="term" value="C:nucleus"/>
    <property type="evidence" value="ECO:0007669"/>
    <property type="project" value="UniProtKB-SubCell"/>
</dbReference>
<dbReference type="InParanoid" id="A0A804N2S2"/>
<keyword evidence="2" id="KW-0805">Transcription regulation</keyword>
<dbReference type="InterPro" id="IPR009057">
    <property type="entry name" value="Homeodomain-like_sf"/>
</dbReference>
<dbReference type="AlphaFoldDB" id="A0A804N2S2"/>
<dbReference type="SUPFAM" id="SSF46689">
    <property type="entry name" value="Homeodomain-like"/>
    <property type="match status" value="1"/>
</dbReference>
<evidence type="ECO:0000256" key="4">
    <source>
        <dbReference type="ARBA" id="ARBA00023163"/>
    </source>
</evidence>
<dbReference type="InterPro" id="IPR044841">
    <property type="entry name" value="LUX/BOA-like"/>
</dbReference>
<reference evidence="7" key="3">
    <citation type="submission" date="2021-05" db="UniProtKB">
        <authorList>
            <consortium name="EnsemblPlants"/>
        </authorList>
    </citation>
    <scope>IDENTIFICATION</scope>
    <source>
        <strain evidence="7">cv. B73</strain>
    </source>
</reference>
<comment type="subcellular location">
    <subcellularLocation>
        <location evidence="1">Nucleus</location>
    </subcellularLocation>
</comment>
<evidence type="ECO:0000256" key="1">
    <source>
        <dbReference type="ARBA" id="ARBA00004123"/>
    </source>
</evidence>
<dbReference type="Proteomes" id="UP000007305">
    <property type="component" value="Chromosome 3"/>
</dbReference>
<evidence type="ECO:0000256" key="3">
    <source>
        <dbReference type="ARBA" id="ARBA00023125"/>
    </source>
</evidence>
<dbReference type="PANTHER" id="PTHR31442:SF29">
    <property type="entry name" value="HOMEODOMAIN-LIKE SUPERFAMILY PROTEIN"/>
    <property type="match status" value="1"/>
</dbReference>
<keyword evidence="4" id="KW-0804">Transcription</keyword>
<keyword evidence="5" id="KW-0539">Nucleus</keyword>
<dbReference type="InterPro" id="IPR006447">
    <property type="entry name" value="Myb_dom_plants"/>
</dbReference>
<dbReference type="FunFam" id="1.10.10.60:FF:000007">
    <property type="entry name" value="Two-component response regulator"/>
    <property type="match status" value="1"/>
</dbReference>
<dbReference type="Gene3D" id="1.10.10.60">
    <property type="entry name" value="Homeodomain-like"/>
    <property type="match status" value="1"/>
</dbReference>
<evidence type="ECO:0000313" key="7">
    <source>
        <dbReference type="EnsemblPlants" id="Zm00001eb130350_P001"/>
    </source>
</evidence>
<evidence type="ECO:0000313" key="8">
    <source>
        <dbReference type="Proteomes" id="UP000007305"/>
    </source>
</evidence>
<keyword evidence="8" id="KW-1185">Reference proteome</keyword>
<name>A0A804N2S2_MAIZE</name>
<dbReference type="GO" id="GO:0003677">
    <property type="term" value="F:DNA binding"/>
    <property type="evidence" value="ECO:0007669"/>
    <property type="project" value="UniProtKB-KW"/>
</dbReference>
<accession>A0A804N2S2</accession>
<protein>
    <submittedName>
        <fullName evidence="7">Uncharacterized protein</fullName>
    </submittedName>
</protein>
<dbReference type="PANTHER" id="PTHR31442">
    <property type="entry name" value="HOMEODOMAIN-LIKE SUPERFAMILY PROTEIN-RELATED"/>
    <property type="match status" value="1"/>
</dbReference>
<feature type="region of interest" description="Disordered" evidence="6">
    <location>
        <begin position="21"/>
        <end position="108"/>
    </location>
</feature>
<dbReference type="Gramene" id="Zm00001eb130350_T001">
    <property type="protein sequence ID" value="Zm00001eb130350_P001"/>
    <property type="gene ID" value="Zm00001eb130350"/>
</dbReference>
<feature type="compositionally biased region" description="Polar residues" evidence="6">
    <location>
        <begin position="206"/>
        <end position="219"/>
    </location>
</feature>
<dbReference type="EnsemblPlants" id="Zm00001eb130350_T001">
    <property type="protein sequence ID" value="Zm00001eb130350_P001"/>
    <property type="gene ID" value="Zm00001eb130350"/>
</dbReference>
<feature type="compositionally biased region" description="Low complexity" evidence="6">
    <location>
        <begin position="63"/>
        <end position="74"/>
    </location>
</feature>
<reference evidence="8" key="1">
    <citation type="submission" date="2015-12" db="EMBL/GenBank/DDBJ databases">
        <title>Update maize B73 reference genome by single molecule sequencing technologies.</title>
        <authorList>
            <consortium name="Maize Genome Sequencing Project"/>
            <person name="Ware D."/>
        </authorList>
    </citation>
    <scope>NUCLEOTIDE SEQUENCE [LARGE SCALE GENOMIC DNA]</scope>
    <source>
        <strain evidence="8">cv. B73</strain>
    </source>
</reference>
<reference evidence="7" key="2">
    <citation type="submission" date="2019-07" db="EMBL/GenBank/DDBJ databases">
        <authorList>
            <person name="Seetharam A."/>
            <person name="Woodhouse M."/>
            <person name="Cannon E."/>
        </authorList>
    </citation>
    <scope>NUCLEOTIDE SEQUENCE [LARGE SCALE GENOMIC DNA]</scope>
    <source>
        <strain evidence="7">cv. B73</strain>
    </source>
</reference>
<dbReference type="GO" id="GO:0003700">
    <property type="term" value="F:DNA-binding transcription factor activity"/>
    <property type="evidence" value="ECO:0007669"/>
    <property type="project" value="InterPro"/>
</dbReference>
<evidence type="ECO:0000256" key="5">
    <source>
        <dbReference type="ARBA" id="ARBA00023242"/>
    </source>
</evidence>
<evidence type="ECO:0000256" key="6">
    <source>
        <dbReference type="SAM" id="MobiDB-lite"/>
    </source>
</evidence>
<dbReference type="NCBIfam" id="TIGR01557">
    <property type="entry name" value="myb_SHAQKYF"/>
    <property type="match status" value="1"/>
</dbReference>
<keyword evidence="3" id="KW-0238">DNA-binding</keyword>
<evidence type="ECO:0000256" key="2">
    <source>
        <dbReference type="ARBA" id="ARBA00023015"/>
    </source>
</evidence>
<sequence length="236" mass="26108">MLPGFLYWMVRSYGSTSIVPTHRQVDQRRSPMESRDVKAEQRQQQPELPKKRRRQKLLESAQASGGSSMSVAESSHSRTSAPAPPAGSDDAGAGGNGHQHQQGKRPRLIWTRRLHDLFVEAYEKSLGEDDAVPKRILENMREKMSPAETSEITREQVASHLQKYKLNLRSKEAERPPGGVQQQQASAEASTSQPRPRSLPPATPSAEVSQVAANLQPVPQLSGLPIWDRQAQPAEA</sequence>
<feature type="compositionally biased region" description="Low complexity" evidence="6">
    <location>
        <begin position="181"/>
        <end position="193"/>
    </location>
</feature>
<organism evidence="7 8">
    <name type="scientific">Zea mays</name>
    <name type="common">Maize</name>
    <dbReference type="NCBI Taxonomy" id="4577"/>
    <lineage>
        <taxon>Eukaryota</taxon>
        <taxon>Viridiplantae</taxon>
        <taxon>Streptophyta</taxon>
        <taxon>Embryophyta</taxon>
        <taxon>Tracheophyta</taxon>
        <taxon>Spermatophyta</taxon>
        <taxon>Magnoliopsida</taxon>
        <taxon>Liliopsida</taxon>
        <taxon>Poales</taxon>
        <taxon>Poaceae</taxon>
        <taxon>PACMAD clade</taxon>
        <taxon>Panicoideae</taxon>
        <taxon>Andropogonodae</taxon>
        <taxon>Andropogoneae</taxon>
        <taxon>Tripsacinae</taxon>
        <taxon>Zea</taxon>
    </lineage>
</organism>
<feature type="compositionally biased region" description="Basic and acidic residues" evidence="6">
    <location>
        <begin position="23"/>
        <end position="41"/>
    </location>
</feature>
<feature type="region of interest" description="Disordered" evidence="6">
    <location>
        <begin position="163"/>
        <end position="236"/>
    </location>
</feature>